<comment type="similarity">
    <text evidence="1">Belongs to the transferase hexapeptide repeat family.</text>
</comment>
<keyword evidence="5" id="KW-1133">Transmembrane helix</keyword>
<dbReference type="OrthoDB" id="9812571at2"/>
<dbReference type="InterPro" id="IPR051159">
    <property type="entry name" value="Hexapeptide_acetyltransf"/>
</dbReference>
<evidence type="ECO:0000256" key="4">
    <source>
        <dbReference type="ARBA" id="ARBA00023315"/>
    </source>
</evidence>
<dbReference type="PANTHER" id="PTHR23416">
    <property type="entry name" value="SIALIC ACID SYNTHASE-RELATED"/>
    <property type="match status" value="1"/>
</dbReference>
<protein>
    <submittedName>
        <fullName evidence="6">Maltose O-acetyltransferase</fullName>
        <ecNumber evidence="6">2.3.1.79</ecNumber>
    </submittedName>
</protein>
<dbReference type="PANTHER" id="PTHR23416:SF23">
    <property type="entry name" value="ACETYLTRANSFERASE C18B11.09C-RELATED"/>
    <property type="match status" value="1"/>
</dbReference>
<evidence type="ECO:0000313" key="7">
    <source>
        <dbReference type="Proteomes" id="UP000317429"/>
    </source>
</evidence>
<evidence type="ECO:0000256" key="3">
    <source>
        <dbReference type="ARBA" id="ARBA00022737"/>
    </source>
</evidence>
<name>A0A518DJ38_9BACT</name>
<keyword evidence="5" id="KW-0812">Transmembrane</keyword>
<sequence>MPSAEANPSSAAEAPAEVRDGAWVDLAPYTVGDYHPGRGALVRLIWILVSCVAFEGGWFVLGRVKPWVLRRFGAKIGRGVVIKPNVRIKHPWRLSVGDHVWVGQGVWIDNIVEVEIGSHVCVSQGVYFCTGSHDHRRPSFDLTPQAIRVGSGAWVAARATLLPGVSIGRNALVAACSVVTSDVPPGVIVAGNPARKVRDREQPAT</sequence>
<dbReference type="Gene3D" id="2.160.10.10">
    <property type="entry name" value="Hexapeptide repeat proteins"/>
    <property type="match status" value="1"/>
</dbReference>
<keyword evidence="5" id="KW-0472">Membrane</keyword>
<dbReference type="KEGG" id="pnd:Pla175_49330"/>
<keyword evidence="3" id="KW-0677">Repeat</keyword>
<dbReference type="EC" id="2.3.1.79" evidence="6"/>
<gene>
    <name evidence="6" type="primary">maa</name>
    <name evidence="6" type="ORF">Pla175_49330</name>
</gene>
<evidence type="ECO:0000256" key="1">
    <source>
        <dbReference type="ARBA" id="ARBA00007274"/>
    </source>
</evidence>
<dbReference type="Pfam" id="PF00132">
    <property type="entry name" value="Hexapep"/>
    <property type="match status" value="1"/>
</dbReference>
<keyword evidence="7" id="KW-1185">Reference proteome</keyword>
<dbReference type="InterPro" id="IPR001451">
    <property type="entry name" value="Hexapep"/>
</dbReference>
<dbReference type="EMBL" id="CP036291">
    <property type="protein sequence ID" value="QDU91504.1"/>
    <property type="molecule type" value="Genomic_DNA"/>
</dbReference>
<dbReference type="AlphaFoldDB" id="A0A518DJ38"/>
<evidence type="ECO:0000313" key="6">
    <source>
        <dbReference type="EMBL" id="QDU91504.1"/>
    </source>
</evidence>
<dbReference type="GO" id="GO:0005829">
    <property type="term" value="C:cytosol"/>
    <property type="evidence" value="ECO:0007669"/>
    <property type="project" value="TreeGrafter"/>
</dbReference>
<evidence type="ECO:0000256" key="5">
    <source>
        <dbReference type="SAM" id="Phobius"/>
    </source>
</evidence>
<keyword evidence="2 6" id="KW-0808">Transferase</keyword>
<dbReference type="GO" id="GO:0008925">
    <property type="term" value="F:maltose O-acetyltransferase activity"/>
    <property type="evidence" value="ECO:0007669"/>
    <property type="project" value="UniProtKB-EC"/>
</dbReference>
<accession>A0A518DJ38</accession>
<dbReference type="InterPro" id="IPR011004">
    <property type="entry name" value="Trimer_LpxA-like_sf"/>
</dbReference>
<dbReference type="SUPFAM" id="SSF51161">
    <property type="entry name" value="Trimeric LpxA-like enzymes"/>
    <property type="match status" value="1"/>
</dbReference>
<dbReference type="Proteomes" id="UP000317429">
    <property type="component" value="Chromosome"/>
</dbReference>
<dbReference type="CDD" id="cd05825">
    <property type="entry name" value="LbH_wcaF_like"/>
    <property type="match status" value="1"/>
</dbReference>
<dbReference type="NCBIfam" id="NF007797">
    <property type="entry name" value="PRK10502.1"/>
    <property type="match status" value="1"/>
</dbReference>
<organism evidence="6 7">
    <name type="scientific">Pirellulimonas nuda</name>
    <dbReference type="NCBI Taxonomy" id="2528009"/>
    <lineage>
        <taxon>Bacteria</taxon>
        <taxon>Pseudomonadati</taxon>
        <taxon>Planctomycetota</taxon>
        <taxon>Planctomycetia</taxon>
        <taxon>Pirellulales</taxon>
        <taxon>Lacipirellulaceae</taxon>
        <taxon>Pirellulimonas</taxon>
    </lineage>
</organism>
<evidence type="ECO:0000256" key="2">
    <source>
        <dbReference type="ARBA" id="ARBA00022679"/>
    </source>
</evidence>
<proteinExistence type="inferred from homology"/>
<keyword evidence="4 6" id="KW-0012">Acyltransferase</keyword>
<feature type="transmembrane region" description="Helical" evidence="5">
    <location>
        <begin position="40"/>
        <end position="61"/>
    </location>
</feature>
<reference evidence="6 7" key="1">
    <citation type="submission" date="2019-02" db="EMBL/GenBank/DDBJ databases">
        <title>Deep-cultivation of Planctomycetes and their phenomic and genomic characterization uncovers novel biology.</title>
        <authorList>
            <person name="Wiegand S."/>
            <person name="Jogler M."/>
            <person name="Boedeker C."/>
            <person name="Pinto D."/>
            <person name="Vollmers J."/>
            <person name="Rivas-Marin E."/>
            <person name="Kohn T."/>
            <person name="Peeters S.H."/>
            <person name="Heuer A."/>
            <person name="Rast P."/>
            <person name="Oberbeckmann S."/>
            <person name="Bunk B."/>
            <person name="Jeske O."/>
            <person name="Meyerdierks A."/>
            <person name="Storesund J.E."/>
            <person name="Kallscheuer N."/>
            <person name="Luecker S."/>
            <person name="Lage O.M."/>
            <person name="Pohl T."/>
            <person name="Merkel B.J."/>
            <person name="Hornburger P."/>
            <person name="Mueller R.-W."/>
            <person name="Bruemmer F."/>
            <person name="Labrenz M."/>
            <person name="Spormann A.M."/>
            <person name="Op den Camp H."/>
            <person name="Overmann J."/>
            <person name="Amann R."/>
            <person name="Jetten M.S.M."/>
            <person name="Mascher T."/>
            <person name="Medema M.H."/>
            <person name="Devos D.P."/>
            <person name="Kaster A.-K."/>
            <person name="Ovreas L."/>
            <person name="Rohde M."/>
            <person name="Galperin M.Y."/>
            <person name="Jogler C."/>
        </authorList>
    </citation>
    <scope>NUCLEOTIDE SEQUENCE [LARGE SCALE GENOMIC DNA]</scope>
    <source>
        <strain evidence="6 7">Pla175</strain>
    </source>
</reference>
<dbReference type="InterPro" id="IPR018357">
    <property type="entry name" value="Hexapep_transf_CS"/>
</dbReference>
<dbReference type="RefSeq" id="WP_145291679.1">
    <property type="nucleotide sequence ID" value="NZ_CP036291.1"/>
</dbReference>
<dbReference type="PROSITE" id="PS00101">
    <property type="entry name" value="HEXAPEP_TRANSFERASES"/>
    <property type="match status" value="1"/>
</dbReference>